<dbReference type="InterPro" id="IPR003959">
    <property type="entry name" value="ATPase_AAA_core"/>
</dbReference>
<keyword evidence="2" id="KW-0813">Transport</keyword>
<proteinExistence type="predicted"/>
<dbReference type="AlphaFoldDB" id="A0A844FXG6"/>
<dbReference type="EMBL" id="VUNM01000049">
    <property type="protein sequence ID" value="MST90256.1"/>
    <property type="molecule type" value="Genomic_DNA"/>
</dbReference>
<name>A0A844FXG6_9FIRM</name>
<evidence type="ECO:0000313" key="10">
    <source>
        <dbReference type="Proteomes" id="UP000442619"/>
    </source>
</evidence>
<dbReference type="Pfam" id="PF13304">
    <property type="entry name" value="AAA_21"/>
    <property type="match status" value="1"/>
</dbReference>
<sequence length="238" mass="27590">MNEQIIQGIRLSLSQIEEESYIRQIKAFQNTTQLTFTKPITFFVGENGSGKSTLLQAMAVASHFNPEGGTRNYHFSTYHSTTQLDQAISLIKGVRKEKWGYYLKAESFYNVATMEENYALGKSEHYHEMSHGESFLSLIQKEFCENGLYFLDEIEAALSPQRQLTLMAEIERYAKKGAQFFIVSHSPLFLALPDADIYQFDDRGIHLCPYEETDSYQITKMFMENRTMMLKYLLEKEE</sequence>
<dbReference type="SUPFAM" id="SSF52540">
    <property type="entry name" value="P-loop containing nucleoside triphosphate hydrolases"/>
    <property type="match status" value="1"/>
</dbReference>
<dbReference type="InterPro" id="IPR003593">
    <property type="entry name" value="AAA+_ATPase"/>
</dbReference>
<evidence type="ECO:0000256" key="5">
    <source>
        <dbReference type="ARBA" id="ARBA00023004"/>
    </source>
</evidence>
<comment type="caution">
    <text evidence="9">The sequence shown here is derived from an EMBL/GenBank/DDBJ whole genome shotgun (WGS) entry which is preliminary data.</text>
</comment>
<dbReference type="RefSeq" id="WP_154518815.1">
    <property type="nucleotide sequence ID" value="NZ_VUNM01000049.1"/>
</dbReference>
<comment type="subcellular location">
    <subcellularLocation>
        <location evidence="1">Cell membrane</location>
        <topology evidence="1">Peripheral membrane protein</topology>
    </subcellularLocation>
</comment>
<keyword evidence="10" id="KW-1185">Reference proteome</keyword>
<accession>A0A844FXG6</accession>
<dbReference type="PANTHER" id="PTHR42771">
    <property type="entry name" value="IRON(3+)-HYDROXAMATE IMPORT ATP-BINDING PROTEIN FHUC"/>
    <property type="match status" value="1"/>
</dbReference>
<keyword evidence="4" id="KW-0410">Iron transport</keyword>
<evidence type="ECO:0000256" key="3">
    <source>
        <dbReference type="ARBA" id="ARBA00022475"/>
    </source>
</evidence>
<dbReference type="InterPro" id="IPR051535">
    <property type="entry name" value="Siderophore_ABC-ATPase"/>
</dbReference>
<feature type="domain" description="AAA+ ATPase" evidence="8">
    <location>
        <begin position="37"/>
        <end position="211"/>
    </location>
</feature>
<dbReference type="Proteomes" id="UP000442619">
    <property type="component" value="Unassembled WGS sequence"/>
</dbReference>
<dbReference type="GO" id="GO:0005886">
    <property type="term" value="C:plasma membrane"/>
    <property type="evidence" value="ECO:0007669"/>
    <property type="project" value="UniProtKB-SubCell"/>
</dbReference>
<evidence type="ECO:0000256" key="4">
    <source>
        <dbReference type="ARBA" id="ARBA00022496"/>
    </source>
</evidence>
<reference evidence="9 10" key="1">
    <citation type="submission" date="2019-08" db="EMBL/GenBank/DDBJ databases">
        <title>In-depth cultivation of the pig gut microbiome towards novel bacterial diversity and tailored functional studies.</title>
        <authorList>
            <person name="Wylensek D."/>
            <person name="Hitch T.C.A."/>
            <person name="Clavel T."/>
        </authorList>
    </citation>
    <scope>NUCLEOTIDE SEQUENCE [LARGE SCALE GENOMIC DNA]</scope>
    <source>
        <strain evidence="9 10">CA-Schmier-601-WT-3</strain>
    </source>
</reference>
<keyword evidence="5" id="KW-0408">Iron</keyword>
<dbReference type="PANTHER" id="PTHR42771:SF2">
    <property type="entry name" value="IRON(3+)-HYDROXAMATE IMPORT ATP-BINDING PROTEIN FHUC"/>
    <property type="match status" value="1"/>
</dbReference>
<evidence type="ECO:0000313" key="9">
    <source>
        <dbReference type="EMBL" id="MST90256.1"/>
    </source>
</evidence>
<dbReference type="SMART" id="SM00382">
    <property type="entry name" value="AAA"/>
    <property type="match status" value="1"/>
</dbReference>
<dbReference type="GO" id="GO:0005524">
    <property type="term" value="F:ATP binding"/>
    <property type="evidence" value="ECO:0007669"/>
    <property type="project" value="InterPro"/>
</dbReference>
<dbReference type="InterPro" id="IPR038729">
    <property type="entry name" value="Rad50/SbcC_AAA"/>
</dbReference>
<dbReference type="GO" id="GO:0016887">
    <property type="term" value="F:ATP hydrolysis activity"/>
    <property type="evidence" value="ECO:0007669"/>
    <property type="project" value="InterPro"/>
</dbReference>
<keyword evidence="3" id="KW-1003">Cell membrane</keyword>
<protein>
    <submittedName>
        <fullName evidence="9">AAA family ATPase</fullName>
    </submittedName>
</protein>
<evidence type="ECO:0000256" key="6">
    <source>
        <dbReference type="ARBA" id="ARBA00023065"/>
    </source>
</evidence>
<evidence type="ECO:0000256" key="1">
    <source>
        <dbReference type="ARBA" id="ARBA00004202"/>
    </source>
</evidence>
<gene>
    <name evidence="9" type="ORF">FYJ79_11905</name>
</gene>
<evidence type="ECO:0000259" key="8">
    <source>
        <dbReference type="SMART" id="SM00382"/>
    </source>
</evidence>
<dbReference type="Gene3D" id="3.40.50.300">
    <property type="entry name" value="P-loop containing nucleotide triphosphate hydrolases"/>
    <property type="match status" value="2"/>
</dbReference>
<dbReference type="InterPro" id="IPR027417">
    <property type="entry name" value="P-loop_NTPase"/>
</dbReference>
<keyword evidence="7" id="KW-0472">Membrane</keyword>
<dbReference type="Pfam" id="PF13476">
    <property type="entry name" value="AAA_23"/>
    <property type="match status" value="1"/>
</dbReference>
<dbReference type="GO" id="GO:0006302">
    <property type="term" value="P:double-strand break repair"/>
    <property type="evidence" value="ECO:0007669"/>
    <property type="project" value="InterPro"/>
</dbReference>
<keyword evidence="6" id="KW-0406">Ion transport</keyword>
<evidence type="ECO:0000256" key="7">
    <source>
        <dbReference type="ARBA" id="ARBA00023136"/>
    </source>
</evidence>
<organism evidence="9 10">
    <name type="scientific">Sharpea porci</name>
    <dbReference type="NCBI Taxonomy" id="2652286"/>
    <lineage>
        <taxon>Bacteria</taxon>
        <taxon>Bacillati</taxon>
        <taxon>Bacillota</taxon>
        <taxon>Erysipelotrichia</taxon>
        <taxon>Erysipelotrichales</taxon>
        <taxon>Coprobacillaceae</taxon>
        <taxon>Sharpea</taxon>
    </lineage>
</organism>
<evidence type="ECO:0000256" key="2">
    <source>
        <dbReference type="ARBA" id="ARBA00022448"/>
    </source>
</evidence>
<dbReference type="GO" id="GO:0006826">
    <property type="term" value="P:iron ion transport"/>
    <property type="evidence" value="ECO:0007669"/>
    <property type="project" value="UniProtKB-KW"/>
</dbReference>